<dbReference type="InterPro" id="IPR050600">
    <property type="entry name" value="SETD3_SETD6_MTase"/>
</dbReference>
<dbReference type="SUPFAM" id="SSF82199">
    <property type="entry name" value="SET domain"/>
    <property type="match status" value="1"/>
</dbReference>
<evidence type="ECO:0008006" key="3">
    <source>
        <dbReference type="Google" id="ProtNLM"/>
    </source>
</evidence>
<sequence length="620" mass="69161">MATGLDEAKLELFLQWLKVNGAELRGCKIKYCSSSKGFGIFSSNDVPDGVLLVVPLDLAITPMRVLEDPLIGPECRSMFEEGEVDDRFLIMLFLTVERILICFLLNLEIHFGFTDDELIELKGTTLHRATELQKKNLKSLFDERVKKLAEKLLVLDGNPESEVRFEDFLWANSVFWTRALNIPLPHSYVFPRVQPEQDSTASNIPCASTNHVSTEELVNRENGKVLQINKSASHVSGVESTSQGETIWVEGLVPGIDFCNHDLKAAATWEVDGTGSTTGIPFSMYLLSAGNILLQGEKEISISYGSKGNESLRCKSRVLSSKCGIVETQVSCLSGRGQSTCMCVHMHVYNNGYKAVYISRILFVLYYMAATSAPKELLYLYGFVVKDNPDDYLMIHYPTEAISDVSFSETKVQLLEAQKGELRCLLPRSSLNIGFFPESTLPGGTSNKGTGNQGFNYSWSGHRKMPTYINNLVFPEDFLTALRTITMNENELYQVSSFLEELVGSEGGRQPSETEVRAAIWEACGDCGALQLLVDLLNMKMMELEEGSGTEENDADLLKKVHNSESAGNEKRSCSNGFNCRSMSRNRWASIVYRQGQKQLTRRFIMEAEHALQLALSECN</sequence>
<dbReference type="CDD" id="cd10527">
    <property type="entry name" value="SET_LSMT"/>
    <property type="match status" value="1"/>
</dbReference>
<dbReference type="PANTHER" id="PTHR13271">
    <property type="entry name" value="UNCHARACTERIZED PUTATIVE METHYLTRANSFERASE"/>
    <property type="match status" value="1"/>
</dbReference>
<protein>
    <recommendedName>
        <fullName evidence="3">SET domain-containing protein</fullName>
    </recommendedName>
</protein>
<name>A0ABR0W012_REHGL</name>
<evidence type="ECO:0000313" key="2">
    <source>
        <dbReference type="Proteomes" id="UP001318860"/>
    </source>
</evidence>
<reference evidence="1 2" key="1">
    <citation type="journal article" date="2021" name="Comput. Struct. Biotechnol. J.">
        <title>De novo genome assembly of the potent medicinal plant Rehmannia glutinosa using nanopore technology.</title>
        <authorList>
            <person name="Ma L."/>
            <person name="Dong C."/>
            <person name="Song C."/>
            <person name="Wang X."/>
            <person name="Zheng X."/>
            <person name="Niu Y."/>
            <person name="Chen S."/>
            <person name="Feng W."/>
        </authorList>
    </citation>
    <scope>NUCLEOTIDE SEQUENCE [LARGE SCALE GENOMIC DNA]</scope>
    <source>
        <strain evidence="1">DH-2019</strain>
    </source>
</reference>
<accession>A0ABR0W012</accession>
<comment type="caution">
    <text evidence="1">The sequence shown here is derived from an EMBL/GenBank/DDBJ whole genome shotgun (WGS) entry which is preliminary data.</text>
</comment>
<evidence type="ECO:0000313" key="1">
    <source>
        <dbReference type="EMBL" id="KAK6140602.1"/>
    </source>
</evidence>
<dbReference type="PANTHER" id="PTHR13271:SF55">
    <property type="entry name" value="SET DOMAIN-CONTAINING PROTEIN"/>
    <property type="match status" value="1"/>
</dbReference>
<dbReference type="Proteomes" id="UP001318860">
    <property type="component" value="Unassembled WGS sequence"/>
</dbReference>
<dbReference type="InterPro" id="IPR046341">
    <property type="entry name" value="SET_dom_sf"/>
</dbReference>
<keyword evidence="2" id="KW-1185">Reference proteome</keyword>
<proteinExistence type="predicted"/>
<dbReference type="EMBL" id="JABTTQ020000301">
    <property type="protein sequence ID" value="KAK6140602.1"/>
    <property type="molecule type" value="Genomic_DNA"/>
</dbReference>
<dbReference type="Gene3D" id="3.90.1410.10">
    <property type="entry name" value="set domain protein methyltransferase, domain 1"/>
    <property type="match status" value="1"/>
</dbReference>
<organism evidence="1 2">
    <name type="scientific">Rehmannia glutinosa</name>
    <name type="common">Chinese foxglove</name>
    <dbReference type="NCBI Taxonomy" id="99300"/>
    <lineage>
        <taxon>Eukaryota</taxon>
        <taxon>Viridiplantae</taxon>
        <taxon>Streptophyta</taxon>
        <taxon>Embryophyta</taxon>
        <taxon>Tracheophyta</taxon>
        <taxon>Spermatophyta</taxon>
        <taxon>Magnoliopsida</taxon>
        <taxon>eudicotyledons</taxon>
        <taxon>Gunneridae</taxon>
        <taxon>Pentapetalae</taxon>
        <taxon>asterids</taxon>
        <taxon>lamiids</taxon>
        <taxon>Lamiales</taxon>
        <taxon>Orobanchaceae</taxon>
        <taxon>Rehmannieae</taxon>
        <taxon>Rehmannia</taxon>
    </lineage>
</organism>
<gene>
    <name evidence="1" type="ORF">DH2020_025657</name>
</gene>